<dbReference type="GO" id="GO:0004523">
    <property type="term" value="F:RNA-DNA hybrid ribonuclease activity"/>
    <property type="evidence" value="ECO:0007669"/>
    <property type="project" value="InterPro"/>
</dbReference>
<dbReference type="Pfam" id="PF13456">
    <property type="entry name" value="RVT_3"/>
    <property type="match status" value="1"/>
</dbReference>
<dbReference type="GO" id="GO:0003676">
    <property type="term" value="F:nucleic acid binding"/>
    <property type="evidence" value="ECO:0007669"/>
    <property type="project" value="InterPro"/>
</dbReference>
<dbReference type="PANTHER" id="PTHR42648">
    <property type="entry name" value="TRANSPOSASE, PUTATIVE-RELATED"/>
    <property type="match status" value="1"/>
</dbReference>
<evidence type="ECO:0000313" key="6">
    <source>
        <dbReference type="Proteomes" id="UP000436088"/>
    </source>
</evidence>
<evidence type="ECO:0000256" key="1">
    <source>
        <dbReference type="ARBA" id="ARBA00022723"/>
    </source>
</evidence>
<dbReference type="InterPro" id="IPR002156">
    <property type="entry name" value="RNaseH_domain"/>
</dbReference>
<reference evidence="5" key="1">
    <citation type="submission" date="2019-09" db="EMBL/GenBank/DDBJ databases">
        <title>Draft genome information of white flower Hibiscus syriacus.</title>
        <authorList>
            <person name="Kim Y.-M."/>
        </authorList>
    </citation>
    <scope>NUCLEOTIDE SEQUENCE [LARGE SCALE GENOMIC DNA]</scope>
    <source>
        <strain evidence="5">YM2019G1</strain>
    </source>
</reference>
<dbReference type="PANTHER" id="PTHR42648:SF26">
    <property type="entry name" value="INTEGRASE CATALYTIC DOMAIN-CONTAINING PROTEIN"/>
    <property type="match status" value="1"/>
</dbReference>
<feature type="transmembrane region" description="Helical" evidence="3">
    <location>
        <begin position="1055"/>
        <end position="1075"/>
    </location>
</feature>
<keyword evidence="3" id="KW-1133">Transmembrane helix</keyword>
<dbReference type="SUPFAM" id="SSF53098">
    <property type="entry name" value="Ribonuclease H-like"/>
    <property type="match status" value="2"/>
</dbReference>
<proteinExistence type="predicted"/>
<comment type="caution">
    <text evidence="5">The sequence shown here is derived from an EMBL/GenBank/DDBJ whole genome shotgun (WGS) entry which is preliminary data.</text>
</comment>
<dbReference type="InterPro" id="IPR012337">
    <property type="entry name" value="RNaseH-like_sf"/>
</dbReference>
<gene>
    <name evidence="5" type="ORF">F3Y22_tig00110831pilonHSYRG00477</name>
</gene>
<keyword evidence="6" id="KW-1185">Reference proteome</keyword>
<keyword evidence="1" id="KW-0479">Metal-binding</keyword>
<keyword evidence="3" id="KW-0812">Transmembrane</keyword>
<dbReference type="CDD" id="cd06222">
    <property type="entry name" value="RNase_H_like"/>
    <property type="match status" value="1"/>
</dbReference>
<feature type="domain" description="Integrase catalytic" evidence="4">
    <location>
        <begin position="455"/>
        <end position="620"/>
    </location>
</feature>
<dbReference type="Gene3D" id="3.30.420.10">
    <property type="entry name" value="Ribonuclease H-like superfamily/Ribonuclease H"/>
    <property type="match status" value="2"/>
</dbReference>
<sequence>MLELDPSKAPGIDGFQAYFFQKNWEIVGKDVCQVVMEAFRTGCVPAELNRTLLVLIPKVASPENFPQFRPISLCTVLYKLSSFLRGGFARVIHSPYLFILCMERLANAIQAKVDAGRWKPIQLGRGGPRLSHLFFADDLILLMIWSHRLERLLTGAMMPPPETVLDDVETAAAIWRSMLQFFANRSTTALMNLHYKLHSLKKGGDNMHTYLTIVKEVCDTLASYGSAISHIEHIVTILKGLPREYQPFMEVITTTKEILSLDMIYTMLMDAESQLVGFDEQVDLLPIIVNLAHGSMGRGSYNASNRQDSCQTILLMDLKAQGIHVILMGKEVKIVNVVLKVVWILLLICKLTVGNGVSLDIDRVGKSVMPSASRVLLLNDLLHASQITKNILSISKLARDNNVFPEFHAKKCYVRDEETGQVLLTVDELWNRRLGHPYFETLNKIAKLVDVKLSFDVNKVCSASCSHDLWGPPHVSSNDFQYYISFVDAFSRHTWLYLLHTKSQTIVAFQLFQKMVHTQFELSIKAVQSGSGGEFRTFIDALAKSGIVHRLTCPHTSEQNGMVERRHRHVVELALVFLSQASMPIKFWSYVIITAVTLINKLPTNVLQGIYPFEKFPQHKGYQYLAHDGRVYISRHVVFNEHVFPFEERRNITACSDKIMCCPQKLEIILNVKQLVNMQGGILTCRLVAVVTLTSIRDNQIMRKNILIGQALLKPRECMVIPVDVVKQCYRNSVKLEHVVYRMSIQSMHSLEWKNAVQAEIVALQKNEMWSLVKFPPGRTTVGCKWLFKLKCNPDGSIHLYKARLVAKGFTQFPVHDFCDTFSPVVKFSTVNVILTLAVSNAWELRHIDINNVFLNGDLKEDVFMQQSSGFEQLFDDGSHLVYNGIDRVYLLVYVDDILITGGSSHGIKAVVDMLQWKFSLKDLGALSYFLGVEVLRGMKGILRYLAGTVNYGLLFSPTDTRTLVTAFADADWGANLDDRRSISGYGVFICKCLIAWSSKNEQSVSRSTMEDEYKSVDVAVAEVMWISTLLTDLGVQQQGKSKVRDRLSGWREKYLSMAGRIVLAKFVLAAILIYSMQTCLLPKRIAEIEQLIRNFLWGHLKKNREVNLVWWTEVCKPFEEGSLGFKRVHEHNLAFMLKVGFRIITGQRSALGESGTLQPFRSGSGGSSDEPVMLADMVSPIGELGAVSIAIISGLEISLEFRRTTETVNLFKDATIESVSHVLRDCFEARVTWSGLVKEGKLVMSRVSNHGRVFGYFGFIVIAAIAGVIAAVADNSDCGETAISRPKSRSQTVSWELPPEDWYKVNSDGAYDMVSSRSGYGGVIRDARGQWIGGFARGLEVASALESEVWGAMIGLWLAWDLGLKRIILEINSIEVCSSLQRARNSDMASPLLPIIAELLEQDWVVQIEHVVWERNKASECMVRMARSMTPGLRTFSTPRVMCGR</sequence>
<dbReference type="Proteomes" id="UP000436088">
    <property type="component" value="Unassembled WGS sequence"/>
</dbReference>
<keyword evidence="2" id="KW-0378">Hydrolase</keyword>
<dbReference type="Pfam" id="PF14223">
    <property type="entry name" value="Retrotran_gag_2"/>
    <property type="match status" value="1"/>
</dbReference>
<dbReference type="GO" id="GO:0046872">
    <property type="term" value="F:metal ion binding"/>
    <property type="evidence" value="ECO:0007669"/>
    <property type="project" value="UniProtKB-KW"/>
</dbReference>
<dbReference type="InterPro" id="IPR013103">
    <property type="entry name" value="RVT_2"/>
</dbReference>
<evidence type="ECO:0000313" key="5">
    <source>
        <dbReference type="EMBL" id="KAE8692695.1"/>
    </source>
</evidence>
<dbReference type="Pfam" id="PF07727">
    <property type="entry name" value="RVT_2"/>
    <property type="match status" value="2"/>
</dbReference>
<accession>A0A6A2ZP66</accession>
<name>A0A6A2ZP66_HIBSY</name>
<dbReference type="InterPro" id="IPR044730">
    <property type="entry name" value="RNase_H-like_dom_plant"/>
</dbReference>
<dbReference type="CDD" id="cd09272">
    <property type="entry name" value="RNase_HI_RT_Ty1"/>
    <property type="match status" value="1"/>
</dbReference>
<evidence type="ECO:0000256" key="3">
    <source>
        <dbReference type="SAM" id="Phobius"/>
    </source>
</evidence>
<keyword evidence="3" id="KW-0472">Membrane</keyword>
<evidence type="ECO:0000259" key="4">
    <source>
        <dbReference type="PROSITE" id="PS50994"/>
    </source>
</evidence>
<dbReference type="InterPro" id="IPR001584">
    <property type="entry name" value="Integrase_cat-core"/>
</dbReference>
<dbReference type="EMBL" id="VEPZ02001131">
    <property type="protein sequence ID" value="KAE8692695.1"/>
    <property type="molecule type" value="Genomic_DNA"/>
</dbReference>
<protein>
    <recommendedName>
        <fullName evidence="4">Integrase catalytic domain-containing protein</fullName>
    </recommendedName>
</protein>
<dbReference type="InterPro" id="IPR039537">
    <property type="entry name" value="Retrotran_Ty1/copia-like"/>
</dbReference>
<dbReference type="PROSITE" id="PS50994">
    <property type="entry name" value="INTEGRASE"/>
    <property type="match status" value="1"/>
</dbReference>
<evidence type="ECO:0000256" key="2">
    <source>
        <dbReference type="ARBA" id="ARBA00022801"/>
    </source>
</evidence>
<organism evidence="5 6">
    <name type="scientific">Hibiscus syriacus</name>
    <name type="common">Rose of Sharon</name>
    <dbReference type="NCBI Taxonomy" id="106335"/>
    <lineage>
        <taxon>Eukaryota</taxon>
        <taxon>Viridiplantae</taxon>
        <taxon>Streptophyta</taxon>
        <taxon>Embryophyta</taxon>
        <taxon>Tracheophyta</taxon>
        <taxon>Spermatophyta</taxon>
        <taxon>Magnoliopsida</taxon>
        <taxon>eudicotyledons</taxon>
        <taxon>Gunneridae</taxon>
        <taxon>Pentapetalae</taxon>
        <taxon>rosids</taxon>
        <taxon>malvids</taxon>
        <taxon>Malvales</taxon>
        <taxon>Malvaceae</taxon>
        <taxon>Malvoideae</taxon>
        <taxon>Hibiscus</taxon>
    </lineage>
</organism>
<feature type="transmembrane region" description="Helical" evidence="3">
    <location>
        <begin position="1254"/>
        <end position="1274"/>
    </location>
</feature>
<dbReference type="SUPFAM" id="SSF56672">
    <property type="entry name" value="DNA/RNA polymerases"/>
    <property type="match status" value="1"/>
</dbReference>
<dbReference type="InterPro" id="IPR036397">
    <property type="entry name" value="RNaseH_sf"/>
</dbReference>
<dbReference type="InterPro" id="IPR043502">
    <property type="entry name" value="DNA/RNA_pol_sf"/>
</dbReference>
<dbReference type="GO" id="GO:0015074">
    <property type="term" value="P:DNA integration"/>
    <property type="evidence" value="ECO:0007669"/>
    <property type="project" value="InterPro"/>
</dbReference>